<sequence length="170" mass="18092">MSEPSGGLPSPPASSAQTADTVNLACGALFILFALFFGYQSLGLELGTARNMGPGYFPLALAGLLFLFGAIILVQALRTSGEPVGGFAWRGILFILAAPIFFGITVRSLGFVPTLFFTGLIAAFASRRMTVGLALILALVLSVFCTLVFSYALELPFQRFGPWLPFRAPF</sequence>
<keyword evidence="1" id="KW-1133">Transmembrane helix</keyword>
<name>A0ABT1C1M3_9HYPH</name>
<organism evidence="3 4">
    <name type="scientific">Mesorhizobium liriopis</name>
    <dbReference type="NCBI Taxonomy" id="2953882"/>
    <lineage>
        <taxon>Bacteria</taxon>
        <taxon>Pseudomonadati</taxon>
        <taxon>Pseudomonadota</taxon>
        <taxon>Alphaproteobacteria</taxon>
        <taxon>Hyphomicrobiales</taxon>
        <taxon>Phyllobacteriaceae</taxon>
        <taxon>Mesorhizobium</taxon>
    </lineage>
</organism>
<protein>
    <submittedName>
        <fullName evidence="3">Tripartite tricarboxylate transporter TctB family protein</fullName>
    </submittedName>
</protein>
<dbReference type="InterPro" id="IPR009936">
    <property type="entry name" value="DUF1468"/>
</dbReference>
<gene>
    <name evidence="3" type="ORF">NGM99_02815</name>
</gene>
<dbReference type="Proteomes" id="UP001205906">
    <property type="component" value="Unassembled WGS sequence"/>
</dbReference>
<keyword evidence="1" id="KW-0812">Transmembrane</keyword>
<comment type="caution">
    <text evidence="3">The sequence shown here is derived from an EMBL/GenBank/DDBJ whole genome shotgun (WGS) entry which is preliminary data.</text>
</comment>
<feature type="transmembrane region" description="Helical" evidence="1">
    <location>
        <begin position="108"/>
        <end position="126"/>
    </location>
</feature>
<dbReference type="EMBL" id="JAMXQS010000001">
    <property type="protein sequence ID" value="MCO6048719.1"/>
    <property type="molecule type" value="Genomic_DNA"/>
</dbReference>
<feature type="transmembrane region" description="Helical" evidence="1">
    <location>
        <begin position="21"/>
        <end position="39"/>
    </location>
</feature>
<feature type="transmembrane region" description="Helical" evidence="1">
    <location>
        <begin position="133"/>
        <end position="153"/>
    </location>
</feature>
<reference evidence="3 4" key="1">
    <citation type="submission" date="2022-06" db="EMBL/GenBank/DDBJ databases">
        <title>Mesorhizobium sp. strain RP14 Genome sequencing and assembly.</title>
        <authorList>
            <person name="Kim I."/>
        </authorList>
    </citation>
    <scope>NUCLEOTIDE SEQUENCE [LARGE SCALE GENOMIC DNA]</scope>
    <source>
        <strain evidence="4">RP14(2022)</strain>
    </source>
</reference>
<feature type="domain" description="DUF1468" evidence="2">
    <location>
        <begin position="26"/>
        <end position="157"/>
    </location>
</feature>
<evidence type="ECO:0000259" key="2">
    <source>
        <dbReference type="Pfam" id="PF07331"/>
    </source>
</evidence>
<dbReference type="Pfam" id="PF07331">
    <property type="entry name" value="TctB"/>
    <property type="match status" value="1"/>
</dbReference>
<evidence type="ECO:0000313" key="3">
    <source>
        <dbReference type="EMBL" id="MCO6048719.1"/>
    </source>
</evidence>
<evidence type="ECO:0000313" key="4">
    <source>
        <dbReference type="Proteomes" id="UP001205906"/>
    </source>
</evidence>
<dbReference type="RefSeq" id="WP_252815723.1">
    <property type="nucleotide sequence ID" value="NZ_JAMXQS010000001.1"/>
</dbReference>
<proteinExistence type="predicted"/>
<feature type="transmembrane region" description="Helical" evidence="1">
    <location>
        <begin position="59"/>
        <end position="77"/>
    </location>
</feature>
<evidence type="ECO:0000256" key="1">
    <source>
        <dbReference type="SAM" id="Phobius"/>
    </source>
</evidence>
<keyword evidence="4" id="KW-1185">Reference proteome</keyword>
<accession>A0ABT1C1M3</accession>
<keyword evidence="1" id="KW-0472">Membrane</keyword>